<feature type="transmembrane region" description="Helical" evidence="1">
    <location>
        <begin position="65"/>
        <end position="86"/>
    </location>
</feature>
<keyword evidence="1" id="KW-0472">Membrane</keyword>
<reference evidence="2 3" key="1">
    <citation type="submission" date="2015-09" db="EMBL/GenBank/DDBJ databases">
        <authorList>
            <consortium name="Pathogen Informatics"/>
        </authorList>
    </citation>
    <scope>NUCLEOTIDE SEQUENCE [LARGE SCALE GENOMIC DNA]</scope>
    <source>
        <strain evidence="2 3">2789STDY5608866</strain>
    </source>
</reference>
<evidence type="ECO:0000256" key="1">
    <source>
        <dbReference type="SAM" id="Phobius"/>
    </source>
</evidence>
<dbReference type="EMBL" id="CYYY01000006">
    <property type="protein sequence ID" value="CUN86665.1"/>
    <property type="molecule type" value="Genomic_DNA"/>
</dbReference>
<organism evidence="2 3">
    <name type="scientific">Dorea longicatena</name>
    <dbReference type="NCBI Taxonomy" id="88431"/>
    <lineage>
        <taxon>Bacteria</taxon>
        <taxon>Bacillati</taxon>
        <taxon>Bacillota</taxon>
        <taxon>Clostridia</taxon>
        <taxon>Lachnospirales</taxon>
        <taxon>Lachnospiraceae</taxon>
        <taxon>Dorea</taxon>
    </lineage>
</organism>
<evidence type="ECO:0000313" key="3">
    <source>
        <dbReference type="Proteomes" id="UP000095439"/>
    </source>
</evidence>
<keyword evidence="1" id="KW-0812">Transmembrane</keyword>
<sequence>MSDRKEKYISGILILLTLEIIFFPVLKISTWDVSLLKMLNMIYGKSNNIFAGSIQTALKQYMSSYIYMLLFLIILTIAVGVSAWVIRSSSVYCIELAGQAVIVITAVMLFRMIKEKMDMIGSTVSYFGIGNVVQFNMMPFILWGLLQIAAVVINIYGLMNMGKEEYKKEAHRKEFVPDYIPAPPYVGEDVKYYPKDDMVFHKEEKEFLGQ</sequence>
<feature type="transmembrane region" description="Helical" evidence="1">
    <location>
        <begin position="93"/>
        <end position="113"/>
    </location>
</feature>
<evidence type="ECO:0000313" key="2">
    <source>
        <dbReference type="EMBL" id="CUN86665.1"/>
    </source>
</evidence>
<feature type="transmembrane region" description="Helical" evidence="1">
    <location>
        <begin position="140"/>
        <end position="159"/>
    </location>
</feature>
<dbReference type="Proteomes" id="UP000095439">
    <property type="component" value="Unassembled WGS sequence"/>
</dbReference>
<dbReference type="AlphaFoldDB" id="A0A174AGM7"/>
<accession>A0A174AGM7</accession>
<feature type="transmembrane region" description="Helical" evidence="1">
    <location>
        <begin position="12"/>
        <end position="31"/>
    </location>
</feature>
<protein>
    <submittedName>
        <fullName evidence="2">Uncharacterized protein</fullName>
    </submittedName>
</protein>
<keyword evidence="1" id="KW-1133">Transmembrane helix</keyword>
<gene>
    <name evidence="2" type="ORF">ERS852423_01652</name>
</gene>
<dbReference type="RefSeq" id="WP_055181596.1">
    <property type="nucleotide sequence ID" value="NZ_CABIWY010000006.1"/>
</dbReference>
<proteinExistence type="predicted"/>
<name>A0A174AGM7_9FIRM</name>